<evidence type="ECO:0000313" key="3">
    <source>
        <dbReference type="EMBL" id="KAK5909291.1"/>
    </source>
</evidence>
<name>A0AAN8HAZ7_9TELE</name>
<dbReference type="AlphaFoldDB" id="A0AAN8HAZ7"/>
<feature type="region of interest" description="Disordered" evidence="1">
    <location>
        <begin position="30"/>
        <end position="66"/>
    </location>
</feature>
<organism evidence="2 4">
    <name type="scientific">Champsocephalus esox</name>
    <name type="common">pike icefish</name>
    <dbReference type="NCBI Taxonomy" id="159716"/>
    <lineage>
        <taxon>Eukaryota</taxon>
        <taxon>Metazoa</taxon>
        <taxon>Chordata</taxon>
        <taxon>Craniata</taxon>
        <taxon>Vertebrata</taxon>
        <taxon>Euteleostomi</taxon>
        <taxon>Actinopterygii</taxon>
        <taxon>Neopterygii</taxon>
        <taxon>Teleostei</taxon>
        <taxon>Neoteleostei</taxon>
        <taxon>Acanthomorphata</taxon>
        <taxon>Eupercaria</taxon>
        <taxon>Perciformes</taxon>
        <taxon>Notothenioidei</taxon>
        <taxon>Channichthyidae</taxon>
        <taxon>Champsocephalus</taxon>
    </lineage>
</organism>
<protein>
    <submittedName>
        <fullName evidence="2">Uncharacterized protein</fullName>
    </submittedName>
</protein>
<reference evidence="2 4" key="1">
    <citation type="journal article" date="2023" name="Mol. Biol. Evol.">
        <title>Genomics of Secondarily Temperate Adaptation in the Only Non-Antarctic Icefish.</title>
        <authorList>
            <person name="Rivera-Colon A.G."/>
            <person name="Rayamajhi N."/>
            <person name="Minhas B.F."/>
            <person name="Madrigal G."/>
            <person name="Bilyk K.T."/>
            <person name="Yoon V."/>
            <person name="Hune M."/>
            <person name="Gregory S."/>
            <person name="Cheng C.H.C."/>
            <person name="Catchen J.M."/>
        </authorList>
    </citation>
    <scope>NUCLEOTIDE SEQUENCE [LARGE SCALE GENOMIC DNA]</scope>
    <source>
        <strain evidence="2">JC2023a</strain>
    </source>
</reference>
<evidence type="ECO:0000313" key="2">
    <source>
        <dbReference type="EMBL" id="KAK5909289.1"/>
    </source>
</evidence>
<dbReference type="EMBL" id="JAULUE010002048">
    <property type="protein sequence ID" value="KAK5909291.1"/>
    <property type="molecule type" value="Genomic_DNA"/>
</dbReference>
<comment type="caution">
    <text evidence="2">The sequence shown here is derived from an EMBL/GenBank/DDBJ whole genome shotgun (WGS) entry which is preliminary data.</text>
</comment>
<evidence type="ECO:0000313" key="4">
    <source>
        <dbReference type="Proteomes" id="UP001335648"/>
    </source>
</evidence>
<dbReference type="EMBL" id="JAULUE010002048">
    <property type="protein sequence ID" value="KAK5909289.1"/>
    <property type="molecule type" value="Genomic_DNA"/>
</dbReference>
<keyword evidence="4" id="KW-1185">Reference proteome</keyword>
<evidence type="ECO:0000256" key="1">
    <source>
        <dbReference type="SAM" id="MobiDB-lite"/>
    </source>
</evidence>
<accession>A0AAN8HAZ7</accession>
<proteinExistence type="predicted"/>
<gene>
    <name evidence="2" type="ORF">CesoFtcFv8_003234</name>
    <name evidence="3" type="ORF">CesoFtcFv8_003236</name>
</gene>
<dbReference type="Proteomes" id="UP001335648">
    <property type="component" value="Unassembled WGS sequence"/>
</dbReference>
<feature type="region of interest" description="Disordered" evidence="1">
    <location>
        <begin position="99"/>
        <end position="143"/>
    </location>
</feature>
<sequence length="143" mass="15236">MPSSSSSSCQQLPGALGPLEATISSIPSFSCSGSSLHPPPPRGRRPCRVLYPASRSRRPPQREAPDQAHRWLLLLSALLFLQIYSEEKLTCTELQGQCPDTAAPQPQEGEGSLGTGQGWGGEEPWRVQVGGGVSETQPECVVA</sequence>
<feature type="compositionally biased region" description="Gly residues" evidence="1">
    <location>
        <begin position="111"/>
        <end position="121"/>
    </location>
</feature>